<dbReference type="CDD" id="cd01040">
    <property type="entry name" value="Mb-like"/>
    <property type="match status" value="1"/>
</dbReference>
<evidence type="ECO:0000256" key="3">
    <source>
        <dbReference type="ARBA" id="ARBA00022617"/>
    </source>
</evidence>
<dbReference type="SUPFAM" id="SSF46458">
    <property type="entry name" value="Globin-like"/>
    <property type="match status" value="1"/>
</dbReference>
<comment type="caution">
    <text evidence="8">The sequence shown here is derived from an EMBL/GenBank/DDBJ whole genome shotgun (WGS) entry which is preliminary data.</text>
</comment>
<dbReference type="Gene3D" id="1.10.490.10">
    <property type="entry name" value="Globins"/>
    <property type="match status" value="1"/>
</dbReference>
<keyword evidence="2 6" id="KW-0813">Transport</keyword>
<dbReference type="EMBL" id="CAAALY010003636">
    <property type="protein sequence ID" value="VEL08311.1"/>
    <property type="molecule type" value="Genomic_DNA"/>
</dbReference>
<dbReference type="Pfam" id="PF00042">
    <property type="entry name" value="Globin"/>
    <property type="match status" value="1"/>
</dbReference>
<sequence length="112" mass="12703">MYEYLQLFQQFRDLKSLEEVKQTHHFSAHALRFINAITEILECLDAENILSNVLEKLAQSHQKHKVTIEHFKVTLAIAQQVISPLLSSESSRNSLKMVLDEATPIISAAISA</sequence>
<keyword evidence="6" id="KW-0561">Oxygen transport</keyword>
<keyword evidence="9" id="KW-1185">Reference proteome</keyword>
<reference evidence="8" key="1">
    <citation type="submission" date="2018-11" db="EMBL/GenBank/DDBJ databases">
        <authorList>
            <consortium name="Pathogen Informatics"/>
        </authorList>
    </citation>
    <scope>NUCLEOTIDE SEQUENCE</scope>
</reference>
<dbReference type="PROSITE" id="PS01033">
    <property type="entry name" value="GLOBIN"/>
    <property type="match status" value="1"/>
</dbReference>
<protein>
    <recommendedName>
        <fullName evidence="7">Globin domain-containing protein</fullName>
    </recommendedName>
</protein>
<dbReference type="GO" id="GO:0005506">
    <property type="term" value="F:iron ion binding"/>
    <property type="evidence" value="ECO:0007669"/>
    <property type="project" value="InterPro"/>
</dbReference>
<gene>
    <name evidence="8" type="ORF">PXEA_LOCUS1751</name>
</gene>
<dbReference type="InterPro" id="IPR044399">
    <property type="entry name" value="Mb-like_M"/>
</dbReference>
<dbReference type="OrthoDB" id="436496at2759"/>
<dbReference type="AlphaFoldDB" id="A0A448WCB0"/>
<comment type="similarity">
    <text evidence="6">Belongs to the globin family.</text>
</comment>
<proteinExistence type="inferred from homology"/>
<dbReference type="InterPro" id="IPR012292">
    <property type="entry name" value="Globin/Proto"/>
</dbReference>
<evidence type="ECO:0000313" key="9">
    <source>
        <dbReference type="Proteomes" id="UP000784294"/>
    </source>
</evidence>
<comment type="subunit">
    <text evidence="1">Monomer.</text>
</comment>
<evidence type="ECO:0000256" key="6">
    <source>
        <dbReference type="RuleBase" id="RU000356"/>
    </source>
</evidence>
<evidence type="ECO:0000256" key="1">
    <source>
        <dbReference type="ARBA" id="ARBA00011245"/>
    </source>
</evidence>
<dbReference type="InterPro" id="IPR009050">
    <property type="entry name" value="Globin-like_sf"/>
</dbReference>
<evidence type="ECO:0000313" key="8">
    <source>
        <dbReference type="EMBL" id="VEL08311.1"/>
    </source>
</evidence>
<evidence type="ECO:0000256" key="5">
    <source>
        <dbReference type="ARBA" id="ARBA00023004"/>
    </source>
</evidence>
<dbReference type="InterPro" id="IPR000971">
    <property type="entry name" value="Globin"/>
</dbReference>
<keyword evidence="5" id="KW-0408">Iron</keyword>
<keyword evidence="4" id="KW-0479">Metal-binding</keyword>
<evidence type="ECO:0000256" key="2">
    <source>
        <dbReference type="ARBA" id="ARBA00022448"/>
    </source>
</evidence>
<organism evidence="8 9">
    <name type="scientific">Protopolystoma xenopodis</name>
    <dbReference type="NCBI Taxonomy" id="117903"/>
    <lineage>
        <taxon>Eukaryota</taxon>
        <taxon>Metazoa</taxon>
        <taxon>Spiralia</taxon>
        <taxon>Lophotrochozoa</taxon>
        <taxon>Platyhelminthes</taxon>
        <taxon>Monogenea</taxon>
        <taxon>Polyopisthocotylea</taxon>
        <taxon>Polystomatidea</taxon>
        <taxon>Polystomatidae</taxon>
        <taxon>Protopolystoma</taxon>
    </lineage>
</organism>
<dbReference type="PANTHER" id="PTHR46783:SF1">
    <property type="entry name" value="CYTOGLOBIN-1-RELATED"/>
    <property type="match status" value="1"/>
</dbReference>
<dbReference type="Proteomes" id="UP000784294">
    <property type="component" value="Unassembled WGS sequence"/>
</dbReference>
<dbReference type="InterPro" id="IPR013314">
    <property type="entry name" value="Globin_lamprey/hagfish"/>
</dbReference>
<dbReference type="PANTHER" id="PTHR46783">
    <property type="entry name" value="CYTOGLOBIN"/>
    <property type="match status" value="1"/>
</dbReference>
<name>A0A448WCB0_9PLAT</name>
<accession>A0A448WCB0</accession>
<dbReference type="GO" id="GO:0005344">
    <property type="term" value="F:oxygen carrier activity"/>
    <property type="evidence" value="ECO:0007669"/>
    <property type="project" value="UniProtKB-KW"/>
</dbReference>
<evidence type="ECO:0000259" key="7">
    <source>
        <dbReference type="PROSITE" id="PS01033"/>
    </source>
</evidence>
<evidence type="ECO:0000256" key="4">
    <source>
        <dbReference type="ARBA" id="ARBA00022723"/>
    </source>
</evidence>
<keyword evidence="3 6" id="KW-0349">Heme</keyword>
<dbReference type="GO" id="GO:0020037">
    <property type="term" value="F:heme binding"/>
    <property type="evidence" value="ECO:0007669"/>
    <property type="project" value="InterPro"/>
</dbReference>
<dbReference type="GO" id="GO:0016491">
    <property type="term" value="F:oxidoreductase activity"/>
    <property type="evidence" value="ECO:0007669"/>
    <property type="project" value="TreeGrafter"/>
</dbReference>
<feature type="domain" description="Globin" evidence="7">
    <location>
        <begin position="1"/>
        <end position="112"/>
    </location>
</feature>
<dbReference type="GO" id="GO:0019825">
    <property type="term" value="F:oxygen binding"/>
    <property type="evidence" value="ECO:0007669"/>
    <property type="project" value="InterPro"/>
</dbReference>